<name>A0A6J5R1Z1_9CAUD</name>
<reference evidence="1" key="1">
    <citation type="submission" date="2020-05" db="EMBL/GenBank/DDBJ databases">
        <authorList>
            <person name="Chiriac C."/>
            <person name="Salcher M."/>
            <person name="Ghai R."/>
            <person name="Kavagutti S V."/>
        </authorList>
    </citation>
    <scope>NUCLEOTIDE SEQUENCE</scope>
</reference>
<gene>
    <name evidence="1" type="ORF">UFOVP1155_39</name>
</gene>
<sequence length="113" mass="12765">MAEIGFEHVERQLGNWADWHKADRSLNLGYPKRAMVASGGGQSVEGVFEDHCNKADRYAAEIMETLVHDLALNQRGAIYHHWLGCVIRVRDQEKSLFDGYDVLIVKIAERGLA</sequence>
<protein>
    <submittedName>
        <fullName evidence="1">Uncharacterized protein</fullName>
    </submittedName>
</protein>
<organism evidence="1">
    <name type="scientific">uncultured Caudovirales phage</name>
    <dbReference type="NCBI Taxonomy" id="2100421"/>
    <lineage>
        <taxon>Viruses</taxon>
        <taxon>Duplodnaviria</taxon>
        <taxon>Heunggongvirae</taxon>
        <taxon>Uroviricota</taxon>
        <taxon>Caudoviricetes</taxon>
        <taxon>Peduoviridae</taxon>
        <taxon>Maltschvirus</taxon>
        <taxon>Maltschvirus maltsch</taxon>
    </lineage>
</organism>
<proteinExistence type="predicted"/>
<accession>A0A6J5R1Z1</accession>
<dbReference type="EMBL" id="LR797111">
    <property type="protein sequence ID" value="CAB4187571.1"/>
    <property type="molecule type" value="Genomic_DNA"/>
</dbReference>
<evidence type="ECO:0000313" key="1">
    <source>
        <dbReference type="EMBL" id="CAB4187571.1"/>
    </source>
</evidence>